<comment type="catalytic activity">
    <reaction evidence="1">
        <text>Hydrolysis of terminal non-reducing N-acetyl-D-hexosamine residues in N-acetyl-beta-D-hexosaminides.</text>
        <dbReference type="EC" id="3.2.1.52"/>
    </reaction>
</comment>
<feature type="domain" description="Glycoside hydrolase family 3 N-terminal" evidence="6">
    <location>
        <begin position="32"/>
        <end position="338"/>
    </location>
</feature>
<evidence type="ECO:0000256" key="5">
    <source>
        <dbReference type="ARBA" id="ARBA00023295"/>
    </source>
</evidence>
<dbReference type="OrthoDB" id="9781691at2"/>
<dbReference type="PANTHER" id="PTHR30480">
    <property type="entry name" value="BETA-HEXOSAMINIDASE-RELATED"/>
    <property type="match status" value="1"/>
</dbReference>
<dbReference type="GO" id="GO:0005975">
    <property type="term" value="P:carbohydrate metabolic process"/>
    <property type="evidence" value="ECO:0007669"/>
    <property type="project" value="InterPro"/>
</dbReference>
<dbReference type="InterPro" id="IPR050226">
    <property type="entry name" value="NagZ_Beta-hexosaminidase"/>
</dbReference>
<protein>
    <recommendedName>
        <fullName evidence="3">beta-N-acetylhexosaminidase</fullName>
        <ecNumber evidence="3">3.2.1.52</ecNumber>
    </recommendedName>
</protein>
<sequence>MERLFKFLLLFTFLISYGFSKDLTSEEIKKLIGQTIIIGFDGTKLTKSLKNDIDKYNLGGVILFNKDYKTKQTKNIINPTQLKKLTTQIQNYSKYKILISIDQEGGKVSRLNPDNGFKLFPSAKEISKKDKTEAKKEYKNLALMLKKEGFNLNFAPVVDLAKNPDNKVIVKLQRAYSKDVKEVVKYASIFIQAQKENNIYSVLKHFPGHGSSKADSHKGFVDITKSWSKEELLPYKELIEKEEINFIMTAHVYNKNLDEKYPATLSYKINTKLLRKKLKFKGLIISDDLQMKAISDHYSLKQRIKLAINSGVNILLFGNQLDNTSLKDIVETIYELILEKEIDLSKILETNRLINKIIDKKELQ</sequence>
<dbReference type="EC" id="3.2.1.52" evidence="3"/>
<dbReference type="AlphaFoldDB" id="A0A4Q0Y5E4"/>
<dbReference type="Gene3D" id="3.20.20.300">
    <property type="entry name" value="Glycoside hydrolase, family 3, N-terminal domain"/>
    <property type="match status" value="1"/>
</dbReference>
<evidence type="ECO:0000313" key="7">
    <source>
        <dbReference type="EMBL" id="RXJ64594.1"/>
    </source>
</evidence>
<evidence type="ECO:0000313" key="8">
    <source>
        <dbReference type="Proteomes" id="UP000290191"/>
    </source>
</evidence>
<keyword evidence="5" id="KW-0326">Glycosidase</keyword>
<proteinExistence type="inferred from homology"/>
<gene>
    <name evidence="7" type="ORF">CRV06_01155</name>
</gene>
<dbReference type="SUPFAM" id="SSF51445">
    <property type="entry name" value="(Trans)glycosidases"/>
    <property type="match status" value="1"/>
</dbReference>
<dbReference type="InterPro" id="IPR017853">
    <property type="entry name" value="GH"/>
</dbReference>
<accession>A0A4Q0Y5E4</accession>
<organism evidence="7 8">
    <name type="scientific">Halarcobacter anaerophilus</name>
    <dbReference type="NCBI Taxonomy" id="877500"/>
    <lineage>
        <taxon>Bacteria</taxon>
        <taxon>Pseudomonadati</taxon>
        <taxon>Campylobacterota</taxon>
        <taxon>Epsilonproteobacteria</taxon>
        <taxon>Campylobacterales</taxon>
        <taxon>Arcobacteraceae</taxon>
        <taxon>Halarcobacter</taxon>
    </lineage>
</organism>
<comment type="caution">
    <text evidence="7">The sequence shown here is derived from an EMBL/GenBank/DDBJ whole genome shotgun (WGS) entry which is preliminary data.</text>
</comment>
<reference evidence="7 8" key="1">
    <citation type="submission" date="2017-10" db="EMBL/GenBank/DDBJ databases">
        <title>Genomics of the genus Arcobacter.</title>
        <authorList>
            <person name="Perez-Cataluna A."/>
            <person name="Figueras M.J."/>
        </authorList>
    </citation>
    <scope>NUCLEOTIDE SEQUENCE [LARGE SCALE GENOMIC DNA]</scope>
    <source>
        <strain evidence="7 8">DSM 24636</strain>
    </source>
</reference>
<evidence type="ECO:0000256" key="1">
    <source>
        <dbReference type="ARBA" id="ARBA00001231"/>
    </source>
</evidence>
<evidence type="ECO:0000259" key="6">
    <source>
        <dbReference type="Pfam" id="PF00933"/>
    </source>
</evidence>
<keyword evidence="8" id="KW-1185">Reference proteome</keyword>
<dbReference type="GO" id="GO:0009254">
    <property type="term" value="P:peptidoglycan turnover"/>
    <property type="evidence" value="ECO:0007669"/>
    <property type="project" value="TreeGrafter"/>
</dbReference>
<dbReference type="Proteomes" id="UP000290191">
    <property type="component" value="Unassembled WGS sequence"/>
</dbReference>
<evidence type="ECO:0000256" key="3">
    <source>
        <dbReference type="ARBA" id="ARBA00012663"/>
    </source>
</evidence>
<keyword evidence="4 7" id="KW-0378">Hydrolase</keyword>
<dbReference type="GO" id="GO:0004563">
    <property type="term" value="F:beta-N-acetylhexosaminidase activity"/>
    <property type="evidence" value="ECO:0007669"/>
    <property type="project" value="UniProtKB-EC"/>
</dbReference>
<dbReference type="Pfam" id="PF00933">
    <property type="entry name" value="Glyco_hydro_3"/>
    <property type="match status" value="1"/>
</dbReference>
<comment type="similarity">
    <text evidence="2">Belongs to the glycosyl hydrolase 3 family.</text>
</comment>
<dbReference type="InterPro" id="IPR036962">
    <property type="entry name" value="Glyco_hydro_3_N_sf"/>
</dbReference>
<dbReference type="PANTHER" id="PTHR30480:SF13">
    <property type="entry name" value="BETA-HEXOSAMINIDASE"/>
    <property type="match status" value="1"/>
</dbReference>
<dbReference type="STRING" id="877500.GCA_000935065_02486"/>
<dbReference type="InterPro" id="IPR001764">
    <property type="entry name" value="Glyco_hydro_3_N"/>
</dbReference>
<evidence type="ECO:0000256" key="2">
    <source>
        <dbReference type="ARBA" id="ARBA00005336"/>
    </source>
</evidence>
<dbReference type="EMBL" id="PDKO01000001">
    <property type="protein sequence ID" value="RXJ64594.1"/>
    <property type="molecule type" value="Genomic_DNA"/>
</dbReference>
<name>A0A4Q0Y5E4_9BACT</name>
<dbReference type="RefSeq" id="WP_129080996.1">
    <property type="nucleotide sequence ID" value="NZ_CP041070.1"/>
</dbReference>
<evidence type="ECO:0000256" key="4">
    <source>
        <dbReference type="ARBA" id="ARBA00022801"/>
    </source>
</evidence>